<dbReference type="Gene3D" id="3.40.1620.10">
    <property type="entry name" value="YefM-like domain"/>
    <property type="match status" value="1"/>
</dbReference>
<organism evidence="3 4">
    <name type="scientific">Candidatus Rothia avistercoris</name>
    <dbReference type="NCBI Taxonomy" id="2840479"/>
    <lineage>
        <taxon>Bacteria</taxon>
        <taxon>Bacillati</taxon>
        <taxon>Actinomycetota</taxon>
        <taxon>Actinomycetes</taxon>
        <taxon>Micrococcales</taxon>
        <taxon>Micrococcaceae</taxon>
        <taxon>Rothia</taxon>
    </lineage>
</organism>
<dbReference type="SUPFAM" id="SSF143120">
    <property type="entry name" value="YefM-like"/>
    <property type="match status" value="1"/>
</dbReference>
<comment type="function">
    <text evidence="2">Antitoxin component of a type II toxin-antitoxin (TA) system.</text>
</comment>
<dbReference type="InterPro" id="IPR006442">
    <property type="entry name" value="Antitoxin_Phd/YefM"/>
</dbReference>
<dbReference type="Proteomes" id="UP000823908">
    <property type="component" value="Unassembled WGS sequence"/>
</dbReference>
<dbReference type="EMBL" id="DWUS01000049">
    <property type="protein sequence ID" value="HJD50610.1"/>
    <property type="molecule type" value="Genomic_DNA"/>
</dbReference>
<evidence type="ECO:0000256" key="1">
    <source>
        <dbReference type="ARBA" id="ARBA00009981"/>
    </source>
</evidence>
<reference evidence="3" key="2">
    <citation type="submission" date="2021-04" db="EMBL/GenBank/DDBJ databases">
        <authorList>
            <person name="Gilroy R."/>
        </authorList>
    </citation>
    <scope>NUCLEOTIDE SEQUENCE</scope>
    <source>
        <strain evidence="3">ChiHjej10B9-4811</strain>
    </source>
</reference>
<dbReference type="InterPro" id="IPR036165">
    <property type="entry name" value="YefM-like_sf"/>
</dbReference>
<dbReference type="AlphaFoldDB" id="A0A9D2UDY4"/>
<dbReference type="Gene3D" id="1.10.1220.170">
    <property type="match status" value="1"/>
</dbReference>
<dbReference type="PANTHER" id="PTHR33713">
    <property type="entry name" value="ANTITOXIN YAFN-RELATED"/>
    <property type="match status" value="1"/>
</dbReference>
<dbReference type="Pfam" id="PF02604">
    <property type="entry name" value="PhdYeFM_antitox"/>
    <property type="match status" value="1"/>
</dbReference>
<comment type="caution">
    <text evidence="3">The sequence shown here is derived from an EMBL/GenBank/DDBJ whole genome shotgun (WGS) entry which is preliminary data.</text>
</comment>
<dbReference type="PANTHER" id="PTHR33713:SF6">
    <property type="entry name" value="ANTITOXIN YEFM"/>
    <property type="match status" value="1"/>
</dbReference>
<evidence type="ECO:0000256" key="2">
    <source>
        <dbReference type="RuleBase" id="RU362080"/>
    </source>
</evidence>
<gene>
    <name evidence="3" type="ORF">H9908_01880</name>
</gene>
<accession>A0A9D2UDY4</accession>
<evidence type="ECO:0000313" key="3">
    <source>
        <dbReference type="EMBL" id="HJD50610.1"/>
    </source>
</evidence>
<evidence type="ECO:0000313" key="4">
    <source>
        <dbReference type="Proteomes" id="UP000823908"/>
    </source>
</evidence>
<name>A0A9D2UDY4_9MICC</name>
<sequence>MKTMTYSESRARYAEVMDSVINDREEVVITRVGHDPVVMLSLEDYESLKEAAYLMRSPRNARRISDSIARLKAGLGEKHQLIEE</sequence>
<reference evidence="3" key="1">
    <citation type="journal article" date="2021" name="PeerJ">
        <title>Extensive microbial diversity within the chicken gut microbiome revealed by metagenomics and culture.</title>
        <authorList>
            <person name="Gilroy R."/>
            <person name="Ravi A."/>
            <person name="Getino M."/>
            <person name="Pursley I."/>
            <person name="Horton D.L."/>
            <person name="Alikhan N.F."/>
            <person name="Baker D."/>
            <person name="Gharbi K."/>
            <person name="Hall N."/>
            <person name="Watson M."/>
            <person name="Adriaenssens E.M."/>
            <person name="Foster-Nyarko E."/>
            <person name="Jarju S."/>
            <person name="Secka A."/>
            <person name="Antonio M."/>
            <person name="Oren A."/>
            <person name="Chaudhuri R.R."/>
            <person name="La Ragione R."/>
            <person name="Hildebrand F."/>
            <person name="Pallen M.J."/>
        </authorList>
    </citation>
    <scope>NUCLEOTIDE SEQUENCE</scope>
    <source>
        <strain evidence="3">ChiHjej10B9-4811</strain>
    </source>
</reference>
<proteinExistence type="inferred from homology"/>
<protein>
    <recommendedName>
        <fullName evidence="2">Antitoxin</fullName>
    </recommendedName>
</protein>
<comment type="similarity">
    <text evidence="1 2">Belongs to the phD/YefM antitoxin family.</text>
</comment>
<dbReference type="NCBIfam" id="TIGR01552">
    <property type="entry name" value="phd_fam"/>
    <property type="match status" value="1"/>
</dbReference>
<dbReference type="InterPro" id="IPR051405">
    <property type="entry name" value="phD/YefM_antitoxin"/>
</dbReference>